<evidence type="ECO:0000256" key="1">
    <source>
        <dbReference type="SAM" id="Phobius"/>
    </source>
</evidence>
<feature type="transmembrane region" description="Helical" evidence="1">
    <location>
        <begin position="77"/>
        <end position="96"/>
    </location>
</feature>
<proteinExistence type="predicted"/>
<keyword evidence="1" id="KW-1133">Transmembrane helix</keyword>
<reference evidence="2" key="1">
    <citation type="submission" date="2022-08" db="EMBL/GenBank/DDBJ databases">
        <authorList>
            <person name="Zhang D."/>
        </authorList>
    </citation>
    <scope>NUCLEOTIDE SEQUENCE</scope>
    <source>
        <strain evidence="2">XJ19-11</strain>
    </source>
</reference>
<keyword evidence="3" id="KW-1185">Reference proteome</keyword>
<dbReference type="Proteomes" id="UP001142175">
    <property type="component" value="Unassembled WGS sequence"/>
</dbReference>
<dbReference type="AlphaFoldDB" id="A0A9X2P293"/>
<protein>
    <submittedName>
        <fullName evidence="2">Uncharacterized protein</fullName>
    </submittedName>
</protein>
<keyword evidence="1" id="KW-0472">Membrane</keyword>
<name>A0A9X2P293_9BACT</name>
<accession>A0A9X2P293</accession>
<dbReference type="RefSeq" id="WP_258422063.1">
    <property type="nucleotide sequence ID" value="NZ_JANSUY010000002.1"/>
</dbReference>
<comment type="caution">
    <text evidence="2">The sequence shown here is derived from an EMBL/GenBank/DDBJ whole genome shotgun (WGS) entry which is preliminary data.</text>
</comment>
<feature type="transmembrane region" description="Helical" evidence="1">
    <location>
        <begin position="108"/>
        <end position="126"/>
    </location>
</feature>
<gene>
    <name evidence="2" type="ORF">NU887_03935</name>
</gene>
<evidence type="ECO:0000313" key="2">
    <source>
        <dbReference type="EMBL" id="MCR9014171.1"/>
    </source>
</evidence>
<keyword evidence="1" id="KW-0812">Transmembrane</keyword>
<organism evidence="2 3">
    <name type="scientific">Aquiflexum gelatinilyticum</name>
    <dbReference type="NCBI Taxonomy" id="2961943"/>
    <lineage>
        <taxon>Bacteria</taxon>
        <taxon>Pseudomonadati</taxon>
        <taxon>Bacteroidota</taxon>
        <taxon>Cytophagia</taxon>
        <taxon>Cytophagales</taxon>
        <taxon>Cyclobacteriaceae</taxon>
        <taxon>Aquiflexum</taxon>
    </lineage>
</organism>
<dbReference type="EMBL" id="JANSUY010000002">
    <property type="protein sequence ID" value="MCR9014171.1"/>
    <property type="molecule type" value="Genomic_DNA"/>
</dbReference>
<sequence length="172" mass="19532">MKKLSFALLLVCLVSEVYGQEPFLRIDYRQTFLGDRIDILDGPKVLNKEEVYRLMQTQPEAFETYQMALKKQKTGKLLDGGAFLTSMGVIALSFIPPQSASYSTRNNLLLPLAIATVGIGIASGFYRRSSRNLTREAVDLYNFSEKKPDPIYFDDGLTYYTIPDFVGFQIRF</sequence>
<evidence type="ECO:0000313" key="3">
    <source>
        <dbReference type="Proteomes" id="UP001142175"/>
    </source>
</evidence>